<dbReference type="InterPro" id="IPR019836">
    <property type="entry name" value="Verru/Chthon_D"/>
</dbReference>
<dbReference type="InterPro" id="IPR045584">
    <property type="entry name" value="Pilin-like"/>
</dbReference>
<dbReference type="NCBIfam" id="TIGR02532">
    <property type="entry name" value="IV_pilin_GFxxxE"/>
    <property type="match status" value="1"/>
</dbReference>
<protein>
    <submittedName>
        <fullName evidence="1">Verru_Chthon cassette protein D</fullName>
    </submittedName>
</protein>
<evidence type="ECO:0000313" key="2">
    <source>
        <dbReference type="Proteomes" id="UP000190774"/>
    </source>
</evidence>
<organism evidence="1 2">
    <name type="scientific">Prosthecobacter debontii</name>
    <dbReference type="NCBI Taxonomy" id="48467"/>
    <lineage>
        <taxon>Bacteria</taxon>
        <taxon>Pseudomonadati</taxon>
        <taxon>Verrucomicrobiota</taxon>
        <taxon>Verrucomicrobiia</taxon>
        <taxon>Verrucomicrobiales</taxon>
        <taxon>Verrucomicrobiaceae</taxon>
        <taxon>Prosthecobacter</taxon>
    </lineage>
</organism>
<dbReference type="AlphaFoldDB" id="A0A1T4XLK7"/>
<gene>
    <name evidence="1" type="ORF">SAMN02745166_01705</name>
</gene>
<dbReference type="Proteomes" id="UP000190774">
    <property type="component" value="Unassembled WGS sequence"/>
</dbReference>
<name>A0A1T4XLK7_9BACT</name>
<evidence type="ECO:0000313" key="1">
    <source>
        <dbReference type="EMBL" id="SKA90452.1"/>
    </source>
</evidence>
<sequence length="219" mass="23883">MKSSLFSLHHQSQRSKAFTLLESLCVILILSLLLALAAPPMLSIIRASRLTAAGEFLTGKLVEAQGLAITFSSDVELRFYKAPSAVTADGRSGQAVQLFHWVEGDADASSTEEETSHAATQLEKIGPRETLPDGIALSENPDFSSVWTLPSEEELAADGSREYVAIRFRPDGSTDLPEVGVWHFTLIEHPAVSSEKLPANFYTVQIDPVTAKLEVYRPE</sequence>
<reference evidence="2" key="1">
    <citation type="submission" date="2017-02" db="EMBL/GenBank/DDBJ databases">
        <authorList>
            <person name="Varghese N."/>
            <person name="Submissions S."/>
        </authorList>
    </citation>
    <scope>NUCLEOTIDE SEQUENCE [LARGE SCALE GENOMIC DNA]</scope>
    <source>
        <strain evidence="2">ATCC 700200</strain>
    </source>
</reference>
<dbReference type="NCBIfam" id="TIGR02596">
    <property type="entry name" value="Verru_Chthon cassette protein D"/>
    <property type="match status" value="1"/>
</dbReference>
<dbReference type="InterPro" id="IPR012902">
    <property type="entry name" value="N_methyl_site"/>
</dbReference>
<keyword evidence="2" id="KW-1185">Reference proteome</keyword>
<dbReference type="EMBL" id="FUYE01000004">
    <property type="protein sequence ID" value="SKA90452.1"/>
    <property type="molecule type" value="Genomic_DNA"/>
</dbReference>
<dbReference type="Pfam" id="PF07963">
    <property type="entry name" value="N_methyl"/>
    <property type="match status" value="1"/>
</dbReference>
<dbReference type="STRING" id="48467.SAMN02745166_01705"/>
<proteinExistence type="predicted"/>
<accession>A0A1T4XLK7</accession>
<dbReference type="SUPFAM" id="SSF54523">
    <property type="entry name" value="Pili subunits"/>
    <property type="match status" value="1"/>
</dbReference>
<dbReference type="RefSeq" id="WP_078812883.1">
    <property type="nucleotide sequence ID" value="NZ_FUYE01000004.1"/>
</dbReference>
<dbReference type="OrthoDB" id="195810at2"/>